<evidence type="ECO:0000313" key="2">
    <source>
        <dbReference type="Proteomes" id="UP000618986"/>
    </source>
</evidence>
<accession>A0ABR6M8C3</accession>
<gene>
    <name evidence="1" type="ORF">FHU28_000754</name>
</gene>
<comment type="caution">
    <text evidence="1">The sequence shown here is derived from an EMBL/GenBank/DDBJ whole genome shotgun (WGS) entry which is preliminary data.</text>
</comment>
<dbReference type="EMBL" id="JACHJC010000001">
    <property type="protein sequence ID" value="MBB5110915.1"/>
    <property type="molecule type" value="Genomic_DNA"/>
</dbReference>
<evidence type="ECO:0000313" key="1">
    <source>
        <dbReference type="EMBL" id="MBB5110915.1"/>
    </source>
</evidence>
<reference evidence="1 2" key="1">
    <citation type="submission" date="2020-08" db="EMBL/GenBank/DDBJ databases">
        <title>Sequencing the genomes of 1000 actinobacteria strains.</title>
        <authorList>
            <person name="Klenk H.-P."/>
        </authorList>
    </citation>
    <scope>NUCLEOTIDE SEQUENCE [LARGE SCALE GENOMIC DNA]</scope>
    <source>
        <strain evidence="1 2">DSM 43036</strain>
    </source>
</reference>
<keyword evidence="2" id="KW-1185">Reference proteome</keyword>
<proteinExistence type="predicted"/>
<protein>
    <submittedName>
        <fullName evidence="1">Uncharacterized protein</fullName>
    </submittedName>
</protein>
<dbReference type="Proteomes" id="UP000618986">
    <property type="component" value="Unassembled WGS sequence"/>
</dbReference>
<organism evidence="1 2">
    <name type="scientific">Micromonospora echinospora</name>
    <name type="common">Micromonospora purpurea</name>
    <dbReference type="NCBI Taxonomy" id="1877"/>
    <lineage>
        <taxon>Bacteria</taxon>
        <taxon>Bacillati</taxon>
        <taxon>Actinomycetota</taxon>
        <taxon>Actinomycetes</taxon>
        <taxon>Micromonosporales</taxon>
        <taxon>Micromonosporaceae</taxon>
        <taxon>Micromonospora</taxon>
    </lineage>
</organism>
<name>A0ABR6M8C3_MICEC</name>
<sequence>MITITGALSALPGACVGSRAGLPAVSTVDASPLGRHPRRHPEMEWS</sequence>